<comment type="caution">
    <text evidence="13">The sequence shown here is derived from an EMBL/GenBank/DDBJ whole genome shotgun (WGS) entry which is preliminary data.</text>
</comment>
<evidence type="ECO:0000256" key="6">
    <source>
        <dbReference type="ARBA" id="ARBA00022642"/>
    </source>
</evidence>
<dbReference type="GO" id="GO:0034355">
    <property type="term" value="P:NAD+ biosynthetic process via the salvage pathway"/>
    <property type="evidence" value="ECO:0007669"/>
    <property type="project" value="UniProtKB-ARBA"/>
</dbReference>
<dbReference type="Pfam" id="PF04095">
    <property type="entry name" value="NAPRTase"/>
    <property type="match status" value="1"/>
</dbReference>
<comment type="function">
    <text evidence="9">Catalyzes the first step in the biosynthesis of NAD from nicotinic acid, the ATP-dependent synthesis of beta-nicotinate D-ribonucleotide from nicotinate and 5-phospho-D-ribose 1-phosphate.</text>
</comment>
<dbReference type="InterPro" id="IPR007229">
    <property type="entry name" value="Nic_PRibTrfase-Fam"/>
</dbReference>
<name>A0A926HPQ6_9FIRM</name>
<comment type="pathway">
    <text evidence="1 9">Cofactor biosynthesis; NAD(+) biosynthesis; nicotinate D-ribonucleotide from nicotinate: step 1/1.</text>
</comment>
<evidence type="ECO:0000256" key="9">
    <source>
        <dbReference type="RuleBase" id="RU365100"/>
    </source>
</evidence>
<evidence type="ECO:0000313" key="14">
    <source>
        <dbReference type="Proteomes" id="UP000623172"/>
    </source>
</evidence>
<evidence type="ECO:0000259" key="10">
    <source>
        <dbReference type="Pfam" id="PF04095"/>
    </source>
</evidence>
<accession>A0A926HPQ6</accession>
<dbReference type="Gene3D" id="3.20.20.70">
    <property type="entry name" value="Aldolase class I"/>
    <property type="match status" value="1"/>
</dbReference>
<dbReference type="InterPro" id="IPR036068">
    <property type="entry name" value="Nicotinate_pribotase-like_C"/>
</dbReference>
<evidence type="ECO:0000256" key="8">
    <source>
        <dbReference type="ARBA" id="ARBA00048668"/>
    </source>
</evidence>
<evidence type="ECO:0000259" key="11">
    <source>
        <dbReference type="Pfam" id="PF17767"/>
    </source>
</evidence>
<dbReference type="Proteomes" id="UP000623172">
    <property type="component" value="Unassembled WGS sequence"/>
</dbReference>
<dbReference type="PANTHER" id="PTHR11098:SF1">
    <property type="entry name" value="NICOTINATE PHOSPHORIBOSYLTRANSFERASE"/>
    <property type="match status" value="1"/>
</dbReference>
<dbReference type="NCBIfam" id="NF009131">
    <property type="entry name" value="PRK12484.1"/>
    <property type="match status" value="1"/>
</dbReference>
<feature type="domain" description="Nicotinate/nicotinamide phosphoribosyltransferase" evidence="10">
    <location>
        <begin position="150"/>
        <end position="315"/>
    </location>
</feature>
<evidence type="ECO:0000256" key="3">
    <source>
        <dbReference type="ARBA" id="ARBA00013236"/>
    </source>
</evidence>
<dbReference type="InterPro" id="IPR041525">
    <property type="entry name" value="N/Namide_PRibTrfase"/>
</dbReference>
<dbReference type="RefSeq" id="WP_249315014.1">
    <property type="nucleotide sequence ID" value="NZ_JACRSR010000001.1"/>
</dbReference>
<dbReference type="InterPro" id="IPR040727">
    <property type="entry name" value="NAPRTase_N"/>
</dbReference>
<keyword evidence="13" id="KW-0328">Glycosyltransferase</keyword>
<gene>
    <name evidence="13" type="ORF">H8696_03695</name>
</gene>
<dbReference type="Gene3D" id="3.20.140.10">
    <property type="entry name" value="nicotinate phosphoribosyltransferase"/>
    <property type="match status" value="1"/>
</dbReference>
<feature type="domain" description="Nicotinate phosphoribosyltransferase N-terminal" evidence="11">
    <location>
        <begin position="7"/>
        <end position="129"/>
    </location>
</feature>
<dbReference type="PIRSF" id="PIRSF000484">
    <property type="entry name" value="NAPRT"/>
    <property type="match status" value="1"/>
</dbReference>
<dbReference type="GO" id="GO:0004516">
    <property type="term" value="F:nicotinate phosphoribosyltransferase activity"/>
    <property type="evidence" value="ECO:0007669"/>
    <property type="project" value="UniProtKB-UniRule"/>
</dbReference>
<comment type="catalytic activity">
    <reaction evidence="8 9">
        <text>5-phospho-alpha-D-ribose 1-diphosphate + nicotinate + ATP + H2O = nicotinate beta-D-ribonucleotide + ADP + phosphate + diphosphate</text>
        <dbReference type="Rhea" id="RHEA:36163"/>
        <dbReference type="ChEBI" id="CHEBI:15377"/>
        <dbReference type="ChEBI" id="CHEBI:30616"/>
        <dbReference type="ChEBI" id="CHEBI:32544"/>
        <dbReference type="ChEBI" id="CHEBI:33019"/>
        <dbReference type="ChEBI" id="CHEBI:43474"/>
        <dbReference type="ChEBI" id="CHEBI:57502"/>
        <dbReference type="ChEBI" id="CHEBI:58017"/>
        <dbReference type="ChEBI" id="CHEBI:456216"/>
        <dbReference type="EC" id="6.3.4.21"/>
    </reaction>
</comment>
<feature type="domain" description="Nicotinate phosphoribosyltransferase C-terminal" evidence="12">
    <location>
        <begin position="358"/>
        <end position="467"/>
    </location>
</feature>
<evidence type="ECO:0000256" key="7">
    <source>
        <dbReference type="ARBA" id="ARBA00022679"/>
    </source>
</evidence>
<organism evidence="13 14">
    <name type="scientific">Gehongia tenuis</name>
    <dbReference type="NCBI Taxonomy" id="2763655"/>
    <lineage>
        <taxon>Bacteria</taxon>
        <taxon>Bacillati</taxon>
        <taxon>Bacillota</taxon>
        <taxon>Clostridia</taxon>
        <taxon>Christensenellales</taxon>
        <taxon>Christensenellaceae</taxon>
        <taxon>Gehongia</taxon>
    </lineage>
</organism>
<keyword evidence="5 9" id="KW-0436">Ligase</keyword>
<comment type="PTM">
    <text evidence="9">Transiently phosphorylated on a His residue during the reaction cycle. Phosphorylation strongly increases the affinity for substrates and increases the rate of nicotinate D-ribonucleotide production. Dephosphorylation regenerates the low-affinity form of the enzyme, leading to product release.</text>
</comment>
<evidence type="ECO:0000313" key="13">
    <source>
        <dbReference type="EMBL" id="MBC8530945.1"/>
    </source>
</evidence>
<dbReference type="GO" id="GO:0047280">
    <property type="term" value="F:nicotinamide phosphoribosyltransferase activity"/>
    <property type="evidence" value="ECO:0007669"/>
    <property type="project" value="UniProtKB-ARBA"/>
</dbReference>
<dbReference type="SUPFAM" id="SSF54675">
    <property type="entry name" value="Nicotinate/Quinolinate PRTase N-terminal domain-like"/>
    <property type="match status" value="1"/>
</dbReference>
<keyword evidence="7 9" id="KW-0808">Transferase</keyword>
<dbReference type="InterPro" id="IPR013785">
    <property type="entry name" value="Aldolase_TIM"/>
</dbReference>
<evidence type="ECO:0000256" key="1">
    <source>
        <dbReference type="ARBA" id="ARBA00004952"/>
    </source>
</evidence>
<dbReference type="InterPro" id="IPR041619">
    <property type="entry name" value="NAPRTase_C"/>
</dbReference>
<dbReference type="SUPFAM" id="SSF51690">
    <property type="entry name" value="Nicotinate/Quinolinate PRTase C-terminal domain-like"/>
    <property type="match status" value="1"/>
</dbReference>
<dbReference type="EMBL" id="JACRSR010000001">
    <property type="protein sequence ID" value="MBC8530945.1"/>
    <property type="molecule type" value="Genomic_DNA"/>
</dbReference>
<dbReference type="Pfam" id="PF17956">
    <property type="entry name" value="NAPRTase_C"/>
    <property type="match status" value="1"/>
</dbReference>
<dbReference type="InterPro" id="IPR006405">
    <property type="entry name" value="Nic_PRibTrfase_pncB"/>
</dbReference>
<evidence type="ECO:0000256" key="4">
    <source>
        <dbReference type="ARBA" id="ARBA00022553"/>
    </source>
</evidence>
<dbReference type="PANTHER" id="PTHR11098">
    <property type="entry name" value="NICOTINATE PHOSPHORIBOSYLTRANSFERASE"/>
    <property type="match status" value="1"/>
</dbReference>
<protein>
    <recommendedName>
        <fullName evidence="3 9">Nicotinate phosphoribosyltransferase</fullName>
        <ecNumber evidence="3 9">6.3.4.21</ecNumber>
    </recommendedName>
</protein>
<evidence type="ECO:0000256" key="2">
    <source>
        <dbReference type="ARBA" id="ARBA00010897"/>
    </source>
</evidence>
<keyword evidence="6 9" id="KW-0662">Pyridine nucleotide biosynthesis</keyword>
<proteinExistence type="inferred from homology"/>
<reference evidence="13" key="1">
    <citation type="submission" date="2020-08" db="EMBL/GenBank/DDBJ databases">
        <title>Genome public.</title>
        <authorList>
            <person name="Liu C."/>
            <person name="Sun Q."/>
        </authorList>
    </citation>
    <scope>NUCLEOTIDE SEQUENCE</scope>
    <source>
        <strain evidence="13">NSJ-53</strain>
    </source>
</reference>
<evidence type="ECO:0000259" key="12">
    <source>
        <dbReference type="Pfam" id="PF17956"/>
    </source>
</evidence>
<dbReference type="GO" id="GO:0005829">
    <property type="term" value="C:cytosol"/>
    <property type="evidence" value="ECO:0007669"/>
    <property type="project" value="TreeGrafter"/>
</dbReference>
<dbReference type="FunFam" id="3.20.20.70:FF:000076">
    <property type="entry name" value="Nicotinate phosphoribosyltransferase"/>
    <property type="match status" value="1"/>
</dbReference>
<dbReference type="AlphaFoldDB" id="A0A926HPQ6"/>
<keyword evidence="4" id="KW-0597">Phosphoprotein</keyword>
<sequence length="478" mass="53573">MIRNLSMMTDLYQLTMMYGYYKHGMQNNVAVFDLFFRRNGISYAVAAGLEQVIEYIRNIHMDANDIAYLRSLNLFDEEFLDMLINFRFTGDIDAMPEGSIVFPNEPLVRVKAPIMEAQFIETALLNIVNHQTLIATKASRVVHAAGGGGVMEFGLRRAQGPDAGIYGARAAIIGGCIGTSNVLTGQMYEVPAMGTHAHSWVMSFPDEISAFRAYAKTFPDQCLLLVDTYDTLKSGMPNAIKVFRELRAAGHEPMGIRLDSGDLAYLSKQARRMMDEAGFENAKVVASGDLDEEVIWDLRAQGAAIDTWGVGTKMITSADLPALGGVYKMSGEIGPDGALVPKIKVSDNPVKITNPGMKTVWRIYGKTSGKALADLIALEDDTFDTEKPLTIFDPTETWKRMTLRDYTMRKLLVPIFREGRQVYAAPSLMDIQHYCESELDTFWEEYKRLVKPHTYKVDLSDRLYDLKKKLLNEARPEF</sequence>
<dbReference type="NCBIfam" id="NF006695">
    <property type="entry name" value="PRK09243.1-2"/>
    <property type="match status" value="1"/>
</dbReference>
<evidence type="ECO:0000256" key="5">
    <source>
        <dbReference type="ARBA" id="ARBA00022598"/>
    </source>
</evidence>
<dbReference type="Pfam" id="PF17767">
    <property type="entry name" value="NAPRTase_N"/>
    <property type="match status" value="1"/>
</dbReference>
<comment type="similarity">
    <text evidence="2 9">Belongs to the NAPRTase family.</text>
</comment>
<keyword evidence="14" id="KW-1185">Reference proteome</keyword>
<dbReference type="NCBIfam" id="TIGR01513">
    <property type="entry name" value="NAPRTase_put"/>
    <property type="match status" value="1"/>
</dbReference>
<dbReference type="EC" id="6.3.4.21" evidence="3 9"/>
<dbReference type="CDD" id="cd01570">
    <property type="entry name" value="NAPRTase_A"/>
    <property type="match status" value="1"/>
</dbReference>